<dbReference type="InterPro" id="IPR037143">
    <property type="entry name" value="4-PPantetheinyl_Trfase_dom_sf"/>
</dbReference>
<dbReference type="GO" id="GO:0005829">
    <property type="term" value="C:cytosol"/>
    <property type="evidence" value="ECO:0007669"/>
    <property type="project" value="TreeGrafter"/>
</dbReference>
<evidence type="ECO:0000256" key="9">
    <source>
        <dbReference type="SAM" id="MobiDB-lite"/>
    </source>
</evidence>
<feature type="domain" description="4'-phosphopantetheinyl transferase N-terminal" evidence="11">
    <location>
        <begin position="17"/>
        <end position="115"/>
    </location>
</feature>
<sequence length="294" mass="34164">MRPFLMEGVRWAFKSEAWKPTKQEWLRGLSCVQSEEKERVQKFVFKKDAKSSLIGRLLLRKVITEMLNIPYDEINLERTDKGKPYLVNEVENSREKSFSFNVSHQGDYTVLAAEPHRQVGVDVMKTTYPGGTDVPKFFHIMRKQFTPFEWTTVKNQSSEWKQLQMFYRFWCLKESFVKAVGVGIGHDLQAIEFKLKTQELSKESVTCDSCLRLNGSKNKEWSFEETKLDDLHQIAVALGPLPTDVETIPPQQRSSPIPFKFLSFDEIISSANPLRPVEEESWESFKTKRESPAR</sequence>
<keyword evidence="4" id="KW-0808">Transferase</keyword>
<dbReference type="Pfam" id="PF01648">
    <property type="entry name" value="ACPS"/>
    <property type="match status" value="1"/>
</dbReference>
<evidence type="ECO:0000256" key="3">
    <source>
        <dbReference type="ARBA" id="ARBA00016301"/>
    </source>
</evidence>
<evidence type="ECO:0000256" key="8">
    <source>
        <dbReference type="ARBA" id="ARBA00048794"/>
    </source>
</evidence>
<evidence type="ECO:0000256" key="4">
    <source>
        <dbReference type="ARBA" id="ARBA00022679"/>
    </source>
</evidence>
<dbReference type="PANTHER" id="PTHR12215:SF10">
    <property type="entry name" value="L-AMINOADIPATE-SEMIALDEHYDE DEHYDROGENASE-PHOSPHOPANTETHEINYL TRANSFERASE"/>
    <property type="match status" value="1"/>
</dbReference>
<dbReference type="GO" id="GO:0008897">
    <property type="term" value="F:holo-[acyl-carrier-protein] synthase activity"/>
    <property type="evidence" value="ECO:0007669"/>
    <property type="project" value="UniProtKB-EC"/>
</dbReference>
<evidence type="ECO:0000256" key="6">
    <source>
        <dbReference type="ARBA" id="ARBA00033443"/>
    </source>
</evidence>
<dbReference type="FunCoup" id="A0A6P8IRZ5">
    <property type="interactions" value="869"/>
</dbReference>
<proteinExistence type="inferred from homology"/>
<evidence type="ECO:0000256" key="5">
    <source>
        <dbReference type="ARBA" id="ARBA00030484"/>
    </source>
</evidence>
<organism evidence="12 13">
    <name type="scientific">Actinia tenebrosa</name>
    <name type="common">Australian red waratah sea anemone</name>
    <dbReference type="NCBI Taxonomy" id="6105"/>
    <lineage>
        <taxon>Eukaryota</taxon>
        <taxon>Metazoa</taxon>
        <taxon>Cnidaria</taxon>
        <taxon>Anthozoa</taxon>
        <taxon>Hexacorallia</taxon>
        <taxon>Actiniaria</taxon>
        <taxon>Actiniidae</taxon>
        <taxon>Actinia</taxon>
    </lineage>
</organism>
<evidence type="ECO:0000259" key="10">
    <source>
        <dbReference type="Pfam" id="PF01648"/>
    </source>
</evidence>
<gene>
    <name evidence="13" type="primary">LOC116304339</name>
</gene>
<protein>
    <recommendedName>
        <fullName evidence="3">L-aminoadipate-semialdehyde dehydrogenase-phosphopantetheinyl transferase</fullName>
        <ecNumber evidence="2">2.7.8.7</ecNumber>
    </recommendedName>
    <alternativeName>
        <fullName evidence="5">4'-phosphopantetheinyl transferase</fullName>
    </alternativeName>
    <alternativeName>
        <fullName evidence="6">Alpha-aminoadipic semialdehyde dehydrogenase-phosphopantetheinyl transferase</fullName>
    </alternativeName>
</protein>
<comment type="similarity">
    <text evidence="1">Belongs to the P-Pant transferase superfamily. AcpS family.</text>
</comment>
<dbReference type="FunFam" id="3.90.470.20:FF:000003">
    <property type="entry name" value="L-aminoadipate-semialdehyde dehydrogenase-phosphopantetheinyl transferase"/>
    <property type="match status" value="1"/>
</dbReference>
<dbReference type="OrthoDB" id="26719at2759"/>
<evidence type="ECO:0000313" key="13">
    <source>
        <dbReference type="RefSeq" id="XP_031569921.1"/>
    </source>
</evidence>
<evidence type="ECO:0000256" key="7">
    <source>
        <dbReference type="ARBA" id="ARBA00048641"/>
    </source>
</evidence>
<evidence type="ECO:0000256" key="2">
    <source>
        <dbReference type="ARBA" id="ARBA00013172"/>
    </source>
</evidence>
<dbReference type="InterPro" id="IPR055066">
    <property type="entry name" value="AASDHPPT_N"/>
</dbReference>
<dbReference type="Pfam" id="PF22624">
    <property type="entry name" value="AASDHPPT_N"/>
    <property type="match status" value="1"/>
</dbReference>
<accession>A0A6P8IRZ5</accession>
<comment type="catalytic activity">
    <reaction evidence="7">
        <text>apo-[ACP] + CoA = holo-[ACP] + adenosine 3',5'-bisphosphate + H(+)</text>
        <dbReference type="Rhea" id="RHEA:12068"/>
        <dbReference type="Rhea" id="RHEA-COMP:9685"/>
        <dbReference type="Rhea" id="RHEA-COMP:9690"/>
        <dbReference type="ChEBI" id="CHEBI:15378"/>
        <dbReference type="ChEBI" id="CHEBI:29999"/>
        <dbReference type="ChEBI" id="CHEBI:57287"/>
        <dbReference type="ChEBI" id="CHEBI:58343"/>
        <dbReference type="ChEBI" id="CHEBI:64479"/>
        <dbReference type="EC" id="2.7.8.7"/>
    </reaction>
    <physiologicalReaction direction="left-to-right" evidence="7">
        <dbReference type="Rhea" id="RHEA:12069"/>
    </physiologicalReaction>
</comment>
<dbReference type="KEGG" id="aten:116304339"/>
<feature type="compositionally biased region" description="Basic and acidic residues" evidence="9">
    <location>
        <begin position="283"/>
        <end position="294"/>
    </location>
</feature>
<evidence type="ECO:0000259" key="11">
    <source>
        <dbReference type="Pfam" id="PF22624"/>
    </source>
</evidence>
<dbReference type="Gene3D" id="3.90.470.20">
    <property type="entry name" value="4'-phosphopantetheinyl transferase domain"/>
    <property type="match status" value="2"/>
</dbReference>
<dbReference type="SUPFAM" id="SSF56214">
    <property type="entry name" value="4'-phosphopantetheinyl transferase"/>
    <property type="match status" value="2"/>
</dbReference>
<dbReference type="GeneID" id="116304339"/>
<evidence type="ECO:0000256" key="1">
    <source>
        <dbReference type="ARBA" id="ARBA00006195"/>
    </source>
</evidence>
<keyword evidence="12" id="KW-1185">Reference proteome</keyword>
<comment type="catalytic activity">
    <reaction evidence="8">
        <text>apo-[ACP] + acetyl-CoA = acetyl-[ACP] + adenosine 3',5'-bisphosphate + H(+)</text>
        <dbReference type="Rhea" id="RHEA:46564"/>
        <dbReference type="Rhea" id="RHEA-COMP:9621"/>
        <dbReference type="Rhea" id="RHEA-COMP:9690"/>
        <dbReference type="ChEBI" id="CHEBI:15378"/>
        <dbReference type="ChEBI" id="CHEBI:29999"/>
        <dbReference type="ChEBI" id="CHEBI:57288"/>
        <dbReference type="ChEBI" id="CHEBI:58343"/>
        <dbReference type="ChEBI" id="CHEBI:78446"/>
    </reaction>
    <physiologicalReaction direction="left-to-right" evidence="8">
        <dbReference type="Rhea" id="RHEA:46565"/>
    </physiologicalReaction>
</comment>
<dbReference type="PANTHER" id="PTHR12215">
    <property type="entry name" value="PHOSPHOPANTETHEINE TRANSFERASE"/>
    <property type="match status" value="1"/>
</dbReference>
<name>A0A6P8IRZ5_ACTTE</name>
<dbReference type="InterPro" id="IPR008278">
    <property type="entry name" value="4-PPantetheinyl_Trfase_dom"/>
</dbReference>
<evidence type="ECO:0000313" key="12">
    <source>
        <dbReference type="Proteomes" id="UP000515163"/>
    </source>
</evidence>
<dbReference type="RefSeq" id="XP_031569921.1">
    <property type="nucleotide sequence ID" value="XM_031714061.1"/>
</dbReference>
<dbReference type="AlphaFoldDB" id="A0A6P8IRZ5"/>
<dbReference type="GO" id="GO:0019878">
    <property type="term" value="P:lysine biosynthetic process via aminoadipic acid"/>
    <property type="evidence" value="ECO:0007669"/>
    <property type="project" value="TreeGrafter"/>
</dbReference>
<dbReference type="GO" id="GO:0000287">
    <property type="term" value="F:magnesium ion binding"/>
    <property type="evidence" value="ECO:0007669"/>
    <property type="project" value="InterPro"/>
</dbReference>
<feature type="region of interest" description="Disordered" evidence="9">
    <location>
        <begin position="275"/>
        <end position="294"/>
    </location>
</feature>
<dbReference type="EC" id="2.7.8.7" evidence="2"/>
<dbReference type="InterPro" id="IPR050559">
    <property type="entry name" value="P-Pant_transferase_sf"/>
</dbReference>
<feature type="domain" description="4'-phosphopantetheinyl transferase" evidence="10">
    <location>
        <begin position="118"/>
        <end position="235"/>
    </location>
</feature>
<reference evidence="13" key="1">
    <citation type="submission" date="2025-08" db="UniProtKB">
        <authorList>
            <consortium name="RefSeq"/>
        </authorList>
    </citation>
    <scope>IDENTIFICATION</scope>
    <source>
        <tissue evidence="13">Tentacle</tissue>
    </source>
</reference>
<dbReference type="Proteomes" id="UP000515163">
    <property type="component" value="Unplaced"/>
</dbReference>
<dbReference type="InParanoid" id="A0A6P8IRZ5"/>